<accession>A0A8D9B7X5</accession>
<reference evidence="1" key="1">
    <citation type="submission" date="2021-05" db="EMBL/GenBank/DDBJ databases">
        <authorList>
            <person name="Alioto T."/>
            <person name="Alioto T."/>
            <person name="Gomez Garrido J."/>
        </authorList>
    </citation>
    <scope>NUCLEOTIDE SEQUENCE</scope>
</reference>
<evidence type="ECO:0008006" key="2">
    <source>
        <dbReference type="Google" id="ProtNLM"/>
    </source>
</evidence>
<organism evidence="1">
    <name type="scientific">Cacopsylla melanoneura</name>
    <dbReference type="NCBI Taxonomy" id="428564"/>
    <lineage>
        <taxon>Eukaryota</taxon>
        <taxon>Metazoa</taxon>
        <taxon>Ecdysozoa</taxon>
        <taxon>Arthropoda</taxon>
        <taxon>Hexapoda</taxon>
        <taxon>Insecta</taxon>
        <taxon>Pterygota</taxon>
        <taxon>Neoptera</taxon>
        <taxon>Paraneoptera</taxon>
        <taxon>Hemiptera</taxon>
        <taxon>Sternorrhyncha</taxon>
        <taxon>Psylloidea</taxon>
        <taxon>Psyllidae</taxon>
        <taxon>Psyllinae</taxon>
        <taxon>Cacopsylla</taxon>
    </lineage>
</organism>
<name>A0A8D9B7X5_9HEMI</name>
<sequence>MYIHTDVVTAVANAQKDFIELQKYFYKNSIFLNKKKTEAMVLGFASKRMDMTEHRIICHSRDCLCNQSYEDSSCSCHKSRLQLRYLGVYIDDDFKMKQHVYNLSKKLRIINYKLVKINAERMPLSTKKTVYFSLVESLLRYGVTMYTFAPEYVLEQVHRVQRKIKKLLFYDRDDIIVLNPDQLSILIQLSLNFHNEKYRIITEHPYSLRQQNFYRPKVFTKLYGERRLEYVIPTLLNNYCKDFVDEEDKILIKKKIIESILSMQ</sequence>
<evidence type="ECO:0000313" key="1">
    <source>
        <dbReference type="EMBL" id="CAG6780273.1"/>
    </source>
</evidence>
<proteinExistence type="predicted"/>
<dbReference type="EMBL" id="HBUF01617679">
    <property type="protein sequence ID" value="CAG6780273.1"/>
    <property type="molecule type" value="Transcribed_RNA"/>
</dbReference>
<protein>
    <recommendedName>
        <fullName evidence="2">Reverse transcriptase domain-containing protein</fullName>
    </recommendedName>
</protein>
<dbReference type="AlphaFoldDB" id="A0A8D9B7X5"/>